<reference evidence="1" key="1">
    <citation type="journal article" date="2020" name="Stud. Mycol.">
        <title>101 Dothideomycetes genomes: a test case for predicting lifestyles and emergence of pathogens.</title>
        <authorList>
            <person name="Haridas S."/>
            <person name="Albert R."/>
            <person name="Binder M."/>
            <person name="Bloem J."/>
            <person name="Labutti K."/>
            <person name="Salamov A."/>
            <person name="Andreopoulos B."/>
            <person name="Baker S."/>
            <person name="Barry K."/>
            <person name="Bills G."/>
            <person name="Bluhm B."/>
            <person name="Cannon C."/>
            <person name="Castanera R."/>
            <person name="Culley D."/>
            <person name="Daum C."/>
            <person name="Ezra D."/>
            <person name="Gonzalez J."/>
            <person name="Henrissat B."/>
            <person name="Kuo A."/>
            <person name="Liang C."/>
            <person name="Lipzen A."/>
            <person name="Lutzoni F."/>
            <person name="Magnuson J."/>
            <person name="Mondo S."/>
            <person name="Nolan M."/>
            <person name="Ohm R."/>
            <person name="Pangilinan J."/>
            <person name="Park H.-J."/>
            <person name="Ramirez L."/>
            <person name="Alfaro M."/>
            <person name="Sun H."/>
            <person name="Tritt A."/>
            <person name="Yoshinaga Y."/>
            <person name="Zwiers L.-H."/>
            <person name="Turgeon B."/>
            <person name="Goodwin S."/>
            <person name="Spatafora J."/>
            <person name="Crous P."/>
            <person name="Grigoriev I."/>
        </authorList>
    </citation>
    <scope>NUCLEOTIDE SEQUENCE</scope>
    <source>
        <strain evidence="1">CBS 121739</strain>
    </source>
</reference>
<organism evidence="1 2">
    <name type="scientific">Pseudovirgaria hyperparasitica</name>
    <dbReference type="NCBI Taxonomy" id="470096"/>
    <lineage>
        <taxon>Eukaryota</taxon>
        <taxon>Fungi</taxon>
        <taxon>Dikarya</taxon>
        <taxon>Ascomycota</taxon>
        <taxon>Pezizomycotina</taxon>
        <taxon>Dothideomycetes</taxon>
        <taxon>Dothideomycetes incertae sedis</taxon>
        <taxon>Acrospermales</taxon>
        <taxon>Acrospermaceae</taxon>
        <taxon>Pseudovirgaria</taxon>
    </lineage>
</organism>
<dbReference type="RefSeq" id="XP_033600907.1">
    <property type="nucleotide sequence ID" value="XM_033745462.1"/>
</dbReference>
<dbReference type="GeneID" id="54486516"/>
<gene>
    <name evidence="1" type="ORF">EJ05DRAFT_485583</name>
</gene>
<dbReference type="Proteomes" id="UP000799437">
    <property type="component" value="Unassembled WGS sequence"/>
</dbReference>
<proteinExistence type="predicted"/>
<accession>A0A6A6W982</accession>
<dbReference type="EMBL" id="ML996571">
    <property type="protein sequence ID" value="KAF2758456.1"/>
    <property type="molecule type" value="Genomic_DNA"/>
</dbReference>
<evidence type="ECO:0000313" key="1">
    <source>
        <dbReference type="EMBL" id="KAF2758456.1"/>
    </source>
</evidence>
<keyword evidence="2" id="KW-1185">Reference proteome</keyword>
<sequence length="116" mass="12753">MNEAGVKREELCVTITVLETLDDITRAIKIAGTRPIVNQIGVHPCPRTSESSDGHDPWLLDQGIQVQKFFVLATITVVKGGPLDPIIDAWPQVQAKSGIDHFIRKYGENSEVFSSP</sequence>
<evidence type="ECO:0000313" key="2">
    <source>
        <dbReference type="Proteomes" id="UP000799437"/>
    </source>
</evidence>
<name>A0A6A6W982_9PEZI</name>
<dbReference type="AlphaFoldDB" id="A0A6A6W982"/>
<protein>
    <submittedName>
        <fullName evidence="1">Uncharacterized protein</fullName>
    </submittedName>
</protein>